<dbReference type="Proteomes" id="UP001357485">
    <property type="component" value="Unassembled WGS sequence"/>
</dbReference>
<protein>
    <submittedName>
        <fullName evidence="4">U2 snRNP-associated SURP domain-containing protein</fullName>
    </submittedName>
</protein>
<dbReference type="InterPro" id="IPR000504">
    <property type="entry name" value="RRM_dom"/>
</dbReference>
<feature type="domain" description="RRM" evidence="3">
    <location>
        <begin position="303"/>
        <end position="384"/>
    </location>
</feature>
<feature type="region of interest" description="Disordered" evidence="2">
    <location>
        <begin position="472"/>
        <end position="501"/>
    </location>
</feature>
<dbReference type="CDD" id="cd00590">
    <property type="entry name" value="RRM_SF"/>
    <property type="match status" value="1"/>
</dbReference>
<dbReference type="InterPro" id="IPR039539">
    <property type="entry name" value="Ras_GTPase_bind_prot"/>
</dbReference>
<feature type="compositionally biased region" description="Polar residues" evidence="2">
    <location>
        <begin position="84"/>
        <end position="95"/>
    </location>
</feature>
<keyword evidence="1" id="KW-0694">RNA-binding</keyword>
<evidence type="ECO:0000256" key="2">
    <source>
        <dbReference type="SAM" id="MobiDB-lite"/>
    </source>
</evidence>
<dbReference type="InterPro" id="IPR035979">
    <property type="entry name" value="RBD_domain_sf"/>
</dbReference>
<name>A0ABR0LZ23_9PEZI</name>
<feature type="compositionally biased region" description="Polar residues" evidence="2">
    <location>
        <begin position="137"/>
        <end position="153"/>
    </location>
</feature>
<dbReference type="EMBL" id="JAVRRA010008687">
    <property type="protein sequence ID" value="KAK5256110.1"/>
    <property type="molecule type" value="Genomic_DNA"/>
</dbReference>
<evidence type="ECO:0000313" key="4">
    <source>
        <dbReference type="EMBL" id="KAK5256110.1"/>
    </source>
</evidence>
<dbReference type="SMART" id="SM00360">
    <property type="entry name" value="RRM"/>
    <property type="match status" value="1"/>
</dbReference>
<accession>A0ABR0LZ23</accession>
<evidence type="ECO:0000313" key="5">
    <source>
        <dbReference type="Proteomes" id="UP001357485"/>
    </source>
</evidence>
<keyword evidence="5" id="KW-1185">Reference proteome</keyword>
<dbReference type="Pfam" id="PF00076">
    <property type="entry name" value="RRM_1"/>
    <property type="match status" value="1"/>
</dbReference>
<dbReference type="SUPFAM" id="SSF54928">
    <property type="entry name" value="RNA-binding domain, RBD"/>
    <property type="match status" value="1"/>
</dbReference>
<dbReference type="PANTHER" id="PTHR10693:SF20">
    <property type="entry name" value="AT27578P"/>
    <property type="match status" value="1"/>
</dbReference>
<feature type="compositionally biased region" description="Polar residues" evidence="2">
    <location>
        <begin position="18"/>
        <end position="35"/>
    </location>
</feature>
<evidence type="ECO:0000259" key="3">
    <source>
        <dbReference type="PROSITE" id="PS50102"/>
    </source>
</evidence>
<reference evidence="4 5" key="1">
    <citation type="submission" date="2023-08" db="EMBL/GenBank/DDBJ databases">
        <title>Black Yeasts Isolated from many extreme environments.</title>
        <authorList>
            <person name="Coleine C."/>
            <person name="Stajich J.E."/>
            <person name="Selbmann L."/>
        </authorList>
    </citation>
    <scope>NUCLEOTIDE SEQUENCE [LARGE SCALE GENOMIC DNA]</scope>
    <source>
        <strain evidence="4 5">CCFEE 536</strain>
    </source>
</reference>
<dbReference type="PROSITE" id="PS50102">
    <property type="entry name" value="RRM"/>
    <property type="match status" value="1"/>
</dbReference>
<feature type="region of interest" description="Disordered" evidence="2">
    <location>
        <begin position="136"/>
        <end position="160"/>
    </location>
</feature>
<gene>
    <name evidence="4" type="primary">U2SURP</name>
    <name evidence="4" type="ORF">LTR16_003994</name>
</gene>
<dbReference type="PANTHER" id="PTHR10693">
    <property type="entry name" value="RAS GTPASE-ACTIVATING PROTEIN-BINDING PROTEIN"/>
    <property type="match status" value="1"/>
</dbReference>
<proteinExistence type="predicted"/>
<sequence length="623" mass="66787">MSFTPTTPTKPGVDHPDSSSVLPSSDHQLSTSSRHSGAPPEPSPASTYGDTAAGDSVPATPLEGDELHQTSAVRDSLRLVSIADTSTPGFDTPSSAKHPLHGLSRVDDSDRPKVVFPATNRTISQDRVLLSHHEKAGTNNERATSTAENTQPGHGQDIAADQGRRWTHGGVAAPPGTHQDRSSNFVVQGITTDIDDPFTSPKRQDATEQTEQATPSHKKQLSPLSPARFTGEQHDEVLAPSSTIFRFEQKQEPSRSRPALAANAAQTNGTNHAHAYQQIGFGSPSPRRGVAAIASPRYNDEGHAIYLGNLPPDLTQQDLLQVFGKYGPILSAQVISRTSPDSRKQNVFAFVDFVNQESCQMAVEYEAGNLSIRGFNVRVEHKVLSDCVRRNGQSVHRTVRNDYSGSPNGRLAFPQSMLQSTFQPLQPQFNMTGQLLIPTQHLTDAQQTAIYPGAARLGYYAGVPSSAYTTAPHGGELSNHNNIAPAEGDSAGNAVSSGSTFSHGVDQSTSLYSSIQPQVVNSTLQPSVALPFATGEQQRQLESADRIGWQLAYDRYLCEHPQTATSSWPTWVQYGSSTINGGLYSTAPYPTYGVENASYAPASGSNAISRDYNGAHGEPAASR</sequence>
<feature type="region of interest" description="Disordered" evidence="2">
    <location>
        <begin position="192"/>
        <end position="226"/>
    </location>
</feature>
<evidence type="ECO:0000256" key="1">
    <source>
        <dbReference type="PROSITE-ProRule" id="PRU00176"/>
    </source>
</evidence>
<comment type="caution">
    <text evidence="4">The sequence shown here is derived from an EMBL/GenBank/DDBJ whole genome shotgun (WGS) entry which is preliminary data.</text>
</comment>
<dbReference type="Gene3D" id="3.30.70.330">
    <property type="match status" value="1"/>
</dbReference>
<dbReference type="InterPro" id="IPR012677">
    <property type="entry name" value="Nucleotide-bd_a/b_plait_sf"/>
</dbReference>
<organism evidence="4 5">
    <name type="scientific">Cryomyces antarcticus</name>
    <dbReference type="NCBI Taxonomy" id="329879"/>
    <lineage>
        <taxon>Eukaryota</taxon>
        <taxon>Fungi</taxon>
        <taxon>Dikarya</taxon>
        <taxon>Ascomycota</taxon>
        <taxon>Pezizomycotina</taxon>
        <taxon>Dothideomycetes</taxon>
        <taxon>Dothideomycetes incertae sedis</taxon>
        <taxon>Cryomyces</taxon>
    </lineage>
</organism>
<feature type="region of interest" description="Disordered" evidence="2">
    <location>
        <begin position="84"/>
        <end position="112"/>
    </location>
</feature>
<feature type="region of interest" description="Disordered" evidence="2">
    <location>
        <begin position="1"/>
        <end position="71"/>
    </location>
</feature>